<dbReference type="Proteomes" id="UP000001194">
    <property type="component" value="Unassembled WGS sequence"/>
</dbReference>
<dbReference type="KEGG" id="lbc:LACBIDRAFT_330157"/>
<dbReference type="AlphaFoldDB" id="B0DKH1"/>
<organism evidence="3">
    <name type="scientific">Laccaria bicolor (strain S238N-H82 / ATCC MYA-4686)</name>
    <name type="common">Bicoloured deceiver</name>
    <name type="synonym">Laccaria laccata var. bicolor</name>
    <dbReference type="NCBI Taxonomy" id="486041"/>
    <lineage>
        <taxon>Eukaryota</taxon>
        <taxon>Fungi</taxon>
        <taxon>Dikarya</taxon>
        <taxon>Basidiomycota</taxon>
        <taxon>Agaricomycotina</taxon>
        <taxon>Agaricomycetes</taxon>
        <taxon>Agaricomycetidae</taxon>
        <taxon>Agaricales</taxon>
        <taxon>Agaricineae</taxon>
        <taxon>Hydnangiaceae</taxon>
        <taxon>Laccaria</taxon>
    </lineage>
</organism>
<evidence type="ECO:0000313" key="3">
    <source>
        <dbReference type="Proteomes" id="UP000001194"/>
    </source>
</evidence>
<dbReference type="GeneID" id="6080029"/>
<dbReference type="RefSeq" id="XP_001884453.1">
    <property type="nucleotide sequence ID" value="XM_001884418.1"/>
</dbReference>
<protein>
    <submittedName>
        <fullName evidence="2">Predicted protein</fullName>
    </submittedName>
</protein>
<name>B0DKH1_LACBS</name>
<sequence length="374" mass="41282">MWSSPYCVPGNHRITDNFCLLTHSTLKKSFDTILLPTYDEKRSSILSHVPTAINNSKPYFCTAEAALNNSRTTLLCGRRFAHAALNNSRTTLQCSRRVGACRCDAYLPPPADMNIPWLAGIYMVSPARCRHPHSTHLMTPHNYSFLDICILYLMSTNNNPTGKNQYKNHSPPDDPHIAALLRDYHRRGLGSCKILPELLQKEHGITLGEASVAKQLKAVGLTGSGATTKQLPANVKRQLILDQMAQDPAGRQGPSTVKEAIAWNTGIHLTRLDEGAEVGCGKGNSQMDKELRVGNNTGGGMVLELTMVSEEDEVGRIPRQPRKNNKYNKDGRRQGSMESQGNKTIRVGMEKQGIMVKAKRIPRSAIISSVRKSS</sequence>
<evidence type="ECO:0000256" key="1">
    <source>
        <dbReference type="SAM" id="MobiDB-lite"/>
    </source>
</evidence>
<evidence type="ECO:0000313" key="2">
    <source>
        <dbReference type="EMBL" id="EDR05063.1"/>
    </source>
</evidence>
<reference evidence="2 3" key="1">
    <citation type="journal article" date="2008" name="Nature">
        <title>The genome of Laccaria bicolor provides insights into mycorrhizal symbiosis.</title>
        <authorList>
            <person name="Martin F."/>
            <person name="Aerts A."/>
            <person name="Ahren D."/>
            <person name="Brun A."/>
            <person name="Danchin E.G.J."/>
            <person name="Duchaussoy F."/>
            <person name="Gibon J."/>
            <person name="Kohler A."/>
            <person name="Lindquist E."/>
            <person name="Pereda V."/>
            <person name="Salamov A."/>
            <person name="Shapiro H.J."/>
            <person name="Wuyts J."/>
            <person name="Blaudez D."/>
            <person name="Buee M."/>
            <person name="Brokstein P."/>
            <person name="Canbaeck B."/>
            <person name="Cohen D."/>
            <person name="Courty P.E."/>
            <person name="Coutinho P.M."/>
            <person name="Delaruelle C."/>
            <person name="Detter J.C."/>
            <person name="Deveau A."/>
            <person name="DiFazio S."/>
            <person name="Duplessis S."/>
            <person name="Fraissinet-Tachet L."/>
            <person name="Lucic E."/>
            <person name="Frey-Klett P."/>
            <person name="Fourrey C."/>
            <person name="Feussner I."/>
            <person name="Gay G."/>
            <person name="Grimwood J."/>
            <person name="Hoegger P.J."/>
            <person name="Jain P."/>
            <person name="Kilaru S."/>
            <person name="Labbe J."/>
            <person name="Lin Y.C."/>
            <person name="Legue V."/>
            <person name="Le Tacon F."/>
            <person name="Marmeisse R."/>
            <person name="Melayah D."/>
            <person name="Montanini B."/>
            <person name="Muratet M."/>
            <person name="Nehls U."/>
            <person name="Niculita-Hirzel H."/>
            <person name="Oudot-Le Secq M.P."/>
            <person name="Peter M."/>
            <person name="Quesneville H."/>
            <person name="Rajashekar B."/>
            <person name="Reich M."/>
            <person name="Rouhier N."/>
            <person name="Schmutz J."/>
            <person name="Yin T."/>
            <person name="Chalot M."/>
            <person name="Henrissat B."/>
            <person name="Kuees U."/>
            <person name="Lucas S."/>
            <person name="Van de Peer Y."/>
            <person name="Podila G.K."/>
            <person name="Polle A."/>
            <person name="Pukkila P.J."/>
            <person name="Richardson P.M."/>
            <person name="Rouze P."/>
            <person name="Sanders I.R."/>
            <person name="Stajich J.E."/>
            <person name="Tunlid A."/>
            <person name="Tuskan G."/>
            <person name="Grigoriev I.V."/>
        </authorList>
    </citation>
    <scope>NUCLEOTIDE SEQUENCE [LARGE SCALE GENOMIC DNA]</scope>
    <source>
        <strain evidence="3">S238N-H82 / ATCC MYA-4686</strain>
    </source>
</reference>
<proteinExistence type="predicted"/>
<accession>B0DKH1</accession>
<feature type="region of interest" description="Disordered" evidence="1">
    <location>
        <begin position="311"/>
        <end position="354"/>
    </location>
</feature>
<dbReference type="InParanoid" id="B0DKH1"/>
<dbReference type="OrthoDB" id="5392716at2759"/>
<dbReference type="HOGENOM" id="CLU_739806_0_0_1"/>
<gene>
    <name evidence="2" type="ORF">LACBIDRAFT_330157</name>
</gene>
<keyword evidence="3" id="KW-1185">Reference proteome</keyword>
<dbReference type="EMBL" id="DS547115">
    <property type="protein sequence ID" value="EDR05063.1"/>
    <property type="molecule type" value="Genomic_DNA"/>
</dbReference>